<reference evidence="1" key="1">
    <citation type="submission" date="2021-03" db="EMBL/GenBank/DDBJ databases">
        <authorList>
            <person name="Lu T."/>
            <person name="Wang Q."/>
            <person name="Han X."/>
        </authorList>
    </citation>
    <scope>NUCLEOTIDE SEQUENCE</scope>
    <source>
        <strain evidence="1">WQ 2009</strain>
    </source>
</reference>
<accession>A0A8T4H7Y8</accession>
<organism evidence="1 2">
    <name type="scientific">Rhinopithecimicrobium faecis</name>
    <dbReference type="NCBI Taxonomy" id="2820698"/>
    <lineage>
        <taxon>Bacteria</taxon>
        <taxon>Pseudomonadati</taxon>
        <taxon>Bacteroidota</taxon>
        <taxon>Sphingobacteriia</taxon>
        <taxon>Sphingobacteriales</taxon>
        <taxon>Sphingobacteriaceae</taxon>
        <taxon>Rhinopithecimicrobium</taxon>
    </lineage>
</organism>
<dbReference type="EMBL" id="JAGKSB010000002">
    <property type="protein sequence ID" value="MBP3942483.1"/>
    <property type="molecule type" value="Genomic_DNA"/>
</dbReference>
<name>A0A8T4H7Y8_9SPHI</name>
<keyword evidence="2" id="KW-1185">Reference proteome</keyword>
<dbReference type="AlphaFoldDB" id="A0A8T4H7Y8"/>
<protein>
    <submittedName>
        <fullName evidence="1">Uncharacterized protein</fullName>
    </submittedName>
</protein>
<gene>
    <name evidence="1" type="ORF">J5U18_02700</name>
</gene>
<proteinExistence type="predicted"/>
<comment type="caution">
    <text evidence="1">The sequence shown here is derived from an EMBL/GenBank/DDBJ whole genome shotgun (WGS) entry which is preliminary data.</text>
</comment>
<dbReference type="Proteomes" id="UP000679691">
    <property type="component" value="Unassembled WGS sequence"/>
</dbReference>
<sequence>MMISVTPIFSNSLDQDTILQVVLQLEIENTNNTAQTQGEEVQDPLTKYFNNHTFSFAFTGISDAIEKPSHYLHDVDLIIAFHPSVPTPPPNS</sequence>
<evidence type="ECO:0000313" key="2">
    <source>
        <dbReference type="Proteomes" id="UP000679691"/>
    </source>
</evidence>
<evidence type="ECO:0000313" key="1">
    <source>
        <dbReference type="EMBL" id="MBP3942483.1"/>
    </source>
</evidence>